<proteinExistence type="predicted"/>
<dbReference type="InterPro" id="IPR056112">
    <property type="entry name" value="DUF7695"/>
</dbReference>
<dbReference type="Pfam" id="PF24749">
    <property type="entry name" value="DUF7695"/>
    <property type="match status" value="1"/>
</dbReference>
<sequence length="75" mass="8470">MPRMETKVVNNNLYEMTKFAYRCNICNDIVNSVDTQVSVTCKCDNLTLRGGTQYGGIIAAKFDSITDISEWKLVK</sequence>
<protein>
    <recommendedName>
        <fullName evidence="1">DUF7695 domain-containing protein</fullName>
    </recommendedName>
</protein>
<evidence type="ECO:0000313" key="2">
    <source>
        <dbReference type="EMBL" id="QHU06546.1"/>
    </source>
</evidence>
<evidence type="ECO:0000259" key="1">
    <source>
        <dbReference type="Pfam" id="PF24749"/>
    </source>
</evidence>
<reference evidence="2" key="1">
    <citation type="journal article" date="2020" name="Nature">
        <title>Giant virus diversity and host interactions through global metagenomics.</title>
        <authorList>
            <person name="Schulz F."/>
            <person name="Roux S."/>
            <person name="Paez-Espino D."/>
            <person name="Jungbluth S."/>
            <person name="Walsh D.A."/>
            <person name="Denef V.J."/>
            <person name="McMahon K.D."/>
            <person name="Konstantinidis K.T."/>
            <person name="Eloe-Fadrosh E.A."/>
            <person name="Kyrpides N.C."/>
            <person name="Woyke T."/>
        </authorList>
    </citation>
    <scope>NUCLEOTIDE SEQUENCE</scope>
    <source>
        <strain evidence="2">GVMAG-S-1035315-10</strain>
    </source>
</reference>
<dbReference type="EMBL" id="MN740657">
    <property type="protein sequence ID" value="QHU06546.1"/>
    <property type="molecule type" value="Genomic_DNA"/>
</dbReference>
<feature type="domain" description="DUF7695" evidence="1">
    <location>
        <begin position="21"/>
        <end position="71"/>
    </location>
</feature>
<dbReference type="AlphaFoldDB" id="A0A6C0JP15"/>
<name>A0A6C0JP15_9ZZZZ</name>
<accession>A0A6C0JP15</accession>
<organism evidence="2">
    <name type="scientific">viral metagenome</name>
    <dbReference type="NCBI Taxonomy" id="1070528"/>
    <lineage>
        <taxon>unclassified sequences</taxon>
        <taxon>metagenomes</taxon>
        <taxon>organismal metagenomes</taxon>
    </lineage>
</organism>